<comment type="caution">
    <text evidence="1">The sequence shown here is derived from an EMBL/GenBank/DDBJ whole genome shotgun (WGS) entry which is preliminary data.</text>
</comment>
<evidence type="ECO:0000313" key="2">
    <source>
        <dbReference type="Proteomes" id="UP000824202"/>
    </source>
</evidence>
<dbReference type="AlphaFoldDB" id="A0A9D1UZZ7"/>
<name>A0A9D1UZZ7_9BACT</name>
<dbReference type="InterPro" id="IPR010106">
    <property type="entry name" value="RpnA"/>
</dbReference>
<dbReference type="Pfam" id="PF12784">
    <property type="entry name" value="PDDEXK_2"/>
    <property type="match status" value="1"/>
</dbReference>
<gene>
    <name evidence="1" type="ORF">H9863_05515</name>
</gene>
<dbReference type="PANTHER" id="PTHR41317">
    <property type="entry name" value="PD-(D_E)XK NUCLEASE FAMILY TRANSPOSASE"/>
    <property type="match status" value="1"/>
</dbReference>
<organism evidence="1 2">
    <name type="scientific">Candidatus Odoribacter faecigallinarum</name>
    <dbReference type="NCBI Taxonomy" id="2838706"/>
    <lineage>
        <taxon>Bacteria</taxon>
        <taxon>Pseudomonadati</taxon>
        <taxon>Bacteroidota</taxon>
        <taxon>Bacteroidia</taxon>
        <taxon>Bacteroidales</taxon>
        <taxon>Odoribacteraceae</taxon>
        <taxon>Odoribacter</taxon>
    </lineage>
</organism>
<evidence type="ECO:0000313" key="1">
    <source>
        <dbReference type="EMBL" id="HIX03556.1"/>
    </source>
</evidence>
<proteinExistence type="predicted"/>
<sequence length="319" mass="36662">MAYKGDELVRFDWAIKRLLRQKANFVVLESFLSELLGEKVKIERILESEGNKESEDDKFNRVDLLAENEKRELMLVEVQNTSELYYFQRMLYGTSKAITEYIYEGDKYSEVRKIYSVNIVYFDLGQGDDYIYHGKSVFKGIHTGDTLKLSVKQRNTFVKEEAGDLFPEYYILRVDEFNRHAVTPLDEWIRFLKSGTIDEGTTVEGLKAAKECLRVAGLSPEDRRAYDRHVDAVRVQWDVLTTARTEGWDEGWDGGWAEGRMKGLEEGRAEGREEGRAEGMAEGRVEEKFVIARGMKADGLPVETIAKYTGLSAEEIENL</sequence>
<reference evidence="1" key="1">
    <citation type="journal article" date="2021" name="PeerJ">
        <title>Extensive microbial diversity within the chicken gut microbiome revealed by metagenomics and culture.</title>
        <authorList>
            <person name="Gilroy R."/>
            <person name="Ravi A."/>
            <person name="Getino M."/>
            <person name="Pursley I."/>
            <person name="Horton D.L."/>
            <person name="Alikhan N.F."/>
            <person name="Baker D."/>
            <person name="Gharbi K."/>
            <person name="Hall N."/>
            <person name="Watson M."/>
            <person name="Adriaenssens E.M."/>
            <person name="Foster-Nyarko E."/>
            <person name="Jarju S."/>
            <person name="Secka A."/>
            <person name="Antonio M."/>
            <person name="Oren A."/>
            <person name="Chaudhuri R.R."/>
            <person name="La Ragione R."/>
            <person name="Hildebrand F."/>
            <person name="Pallen M.J."/>
        </authorList>
    </citation>
    <scope>NUCLEOTIDE SEQUENCE</scope>
    <source>
        <strain evidence="1">23274</strain>
    </source>
</reference>
<dbReference type="PANTHER" id="PTHR41317:SF1">
    <property type="entry name" value="PD-(D_E)XK NUCLEASE FAMILY TRANSPOSASE"/>
    <property type="match status" value="1"/>
</dbReference>
<reference evidence="1" key="2">
    <citation type="submission" date="2021-04" db="EMBL/GenBank/DDBJ databases">
        <authorList>
            <person name="Gilroy R."/>
        </authorList>
    </citation>
    <scope>NUCLEOTIDE SEQUENCE</scope>
    <source>
        <strain evidence="1">23274</strain>
    </source>
</reference>
<dbReference type="Proteomes" id="UP000824202">
    <property type="component" value="Unassembled WGS sequence"/>
</dbReference>
<protein>
    <submittedName>
        <fullName evidence="1">Rpn family recombination-promoting nuclease/putative transposase</fullName>
    </submittedName>
</protein>
<accession>A0A9D1UZZ7</accession>
<dbReference type="NCBIfam" id="TIGR01784">
    <property type="entry name" value="T_den_put_tspse"/>
    <property type="match status" value="1"/>
</dbReference>
<dbReference type="EMBL" id="DXFT01000103">
    <property type="protein sequence ID" value="HIX03556.1"/>
    <property type="molecule type" value="Genomic_DNA"/>
</dbReference>